<dbReference type="EMBL" id="JAQQAF010000008">
    <property type="protein sequence ID" value="KAJ8468044.1"/>
    <property type="molecule type" value="Genomic_DNA"/>
</dbReference>
<accession>A0AAV8Q987</accession>
<organism evidence="1 2">
    <name type="scientific">Ensete ventricosum</name>
    <name type="common">Abyssinian banana</name>
    <name type="synonym">Musa ensete</name>
    <dbReference type="NCBI Taxonomy" id="4639"/>
    <lineage>
        <taxon>Eukaryota</taxon>
        <taxon>Viridiplantae</taxon>
        <taxon>Streptophyta</taxon>
        <taxon>Embryophyta</taxon>
        <taxon>Tracheophyta</taxon>
        <taxon>Spermatophyta</taxon>
        <taxon>Magnoliopsida</taxon>
        <taxon>Liliopsida</taxon>
        <taxon>Zingiberales</taxon>
        <taxon>Musaceae</taxon>
        <taxon>Ensete</taxon>
    </lineage>
</organism>
<dbReference type="AlphaFoldDB" id="A0AAV8Q987"/>
<dbReference type="Proteomes" id="UP001222027">
    <property type="component" value="Unassembled WGS sequence"/>
</dbReference>
<evidence type="ECO:0000313" key="2">
    <source>
        <dbReference type="Proteomes" id="UP001222027"/>
    </source>
</evidence>
<evidence type="ECO:0008006" key="3">
    <source>
        <dbReference type="Google" id="ProtNLM"/>
    </source>
</evidence>
<evidence type="ECO:0000313" key="1">
    <source>
        <dbReference type="EMBL" id="KAJ8468044.1"/>
    </source>
</evidence>
<proteinExistence type="predicted"/>
<comment type="caution">
    <text evidence="1">The sequence shown here is derived from an EMBL/GenBank/DDBJ whole genome shotgun (WGS) entry which is preliminary data.</text>
</comment>
<reference evidence="1 2" key="1">
    <citation type="submission" date="2022-12" db="EMBL/GenBank/DDBJ databases">
        <title>Chromosome-scale assembly of the Ensete ventricosum genome.</title>
        <authorList>
            <person name="Dussert Y."/>
            <person name="Stocks J."/>
            <person name="Wendawek A."/>
            <person name="Woldeyes F."/>
            <person name="Nichols R.A."/>
            <person name="Borrell J.S."/>
        </authorList>
    </citation>
    <scope>NUCLEOTIDE SEQUENCE [LARGE SCALE GENOMIC DNA]</scope>
    <source>
        <strain evidence="2">cv. Maze</strain>
        <tissue evidence="1">Seeds</tissue>
    </source>
</reference>
<sequence>MTESAPQFAYQPPAYFPVPFHLQNAYLTVPQVTTTSVAAAASSSVAPIIGPVYPAAYSLPQYQQAQQLFQKDAQIITREGLAIVKAAIASSTIEQKLETKKNAIPRKAAGKSWEDPTLADWPEKSRGRITWSGNRSAKNGCMQICLLDKEMIWNMMIFDCSVEILAMKSMMTFLQRHFPNILLSTWQDSSLHYQLLVGGERQVDWEDQRLWLC</sequence>
<gene>
    <name evidence="1" type="ORF">OPV22_030596</name>
</gene>
<keyword evidence="2" id="KW-1185">Reference proteome</keyword>
<protein>
    <recommendedName>
        <fullName evidence="3">RNA-binding protein 42-like</fullName>
    </recommendedName>
</protein>
<name>A0AAV8Q987_ENSVE</name>